<dbReference type="EMBL" id="CAMXCT010000621">
    <property type="protein sequence ID" value="CAI3981255.1"/>
    <property type="molecule type" value="Genomic_DNA"/>
</dbReference>
<protein>
    <submittedName>
        <fullName evidence="5">RNase H type-1 domain-containing protein</fullName>
    </submittedName>
</protein>
<reference evidence="4" key="2">
    <citation type="submission" date="2024-04" db="EMBL/GenBank/DDBJ databases">
        <authorList>
            <person name="Chen Y."/>
            <person name="Shah S."/>
            <person name="Dougan E. K."/>
            <person name="Thang M."/>
            <person name="Chan C."/>
        </authorList>
    </citation>
    <scope>NUCLEOTIDE SEQUENCE [LARGE SCALE GENOMIC DNA]</scope>
</reference>
<keyword evidence="6" id="KW-1185">Reference proteome</keyword>
<dbReference type="EMBL" id="CAMXCT030000621">
    <property type="protein sequence ID" value="CAL4768567.1"/>
    <property type="molecule type" value="Genomic_DNA"/>
</dbReference>
<evidence type="ECO:0000259" key="2">
    <source>
        <dbReference type="PROSITE" id="PS50879"/>
    </source>
</evidence>
<dbReference type="GO" id="GO:0004523">
    <property type="term" value="F:RNA-DNA hybrid ribonuclease activity"/>
    <property type="evidence" value="ECO:0007669"/>
    <property type="project" value="InterPro"/>
</dbReference>
<gene>
    <name evidence="3" type="ORF">C1SCF055_LOCUS9064</name>
</gene>
<dbReference type="Pfam" id="PF00075">
    <property type="entry name" value="RNase_H"/>
    <property type="match status" value="1"/>
</dbReference>
<evidence type="ECO:0000313" key="6">
    <source>
        <dbReference type="Proteomes" id="UP001152797"/>
    </source>
</evidence>
<dbReference type="Gene3D" id="3.30.420.10">
    <property type="entry name" value="Ribonuclease H-like superfamily/Ribonuclease H"/>
    <property type="match status" value="1"/>
</dbReference>
<feature type="domain" description="RNase H type-1" evidence="2">
    <location>
        <begin position="1305"/>
        <end position="1456"/>
    </location>
</feature>
<dbReference type="InterPro" id="IPR002156">
    <property type="entry name" value="RNaseH_domain"/>
</dbReference>
<accession>A0A9P1BXC7</accession>
<organism evidence="3">
    <name type="scientific">Cladocopium goreaui</name>
    <dbReference type="NCBI Taxonomy" id="2562237"/>
    <lineage>
        <taxon>Eukaryota</taxon>
        <taxon>Sar</taxon>
        <taxon>Alveolata</taxon>
        <taxon>Dinophyceae</taxon>
        <taxon>Suessiales</taxon>
        <taxon>Symbiodiniaceae</taxon>
        <taxon>Cladocopium</taxon>
    </lineage>
</organism>
<dbReference type="InterPro" id="IPR012337">
    <property type="entry name" value="RNaseH-like_sf"/>
</dbReference>
<evidence type="ECO:0000313" key="5">
    <source>
        <dbReference type="EMBL" id="CAL4768567.1"/>
    </source>
</evidence>
<evidence type="ECO:0000313" key="3">
    <source>
        <dbReference type="EMBL" id="CAI3981255.1"/>
    </source>
</evidence>
<dbReference type="InterPro" id="IPR036691">
    <property type="entry name" value="Endo/exonu/phosph_ase_sf"/>
</dbReference>
<feature type="compositionally biased region" description="Low complexity" evidence="1">
    <location>
        <begin position="36"/>
        <end position="54"/>
    </location>
</feature>
<dbReference type="GO" id="GO:0003676">
    <property type="term" value="F:nucleic acid binding"/>
    <property type="evidence" value="ECO:0007669"/>
    <property type="project" value="InterPro"/>
</dbReference>
<dbReference type="InterPro" id="IPR036397">
    <property type="entry name" value="RNaseH_sf"/>
</dbReference>
<dbReference type="EMBL" id="CAMXCT020000621">
    <property type="protein sequence ID" value="CAL1134630.1"/>
    <property type="molecule type" value="Genomic_DNA"/>
</dbReference>
<evidence type="ECO:0000313" key="4">
    <source>
        <dbReference type="EMBL" id="CAL1134630.1"/>
    </source>
</evidence>
<evidence type="ECO:0000256" key="1">
    <source>
        <dbReference type="SAM" id="MobiDB-lite"/>
    </source>
</evidence>
<sequence length="1627" mass="182895">MPYSIVASKKTLEHLQGADPWAHYDPWRKDGPPAPASNASTTPSSSNSSVQQVTQAQIAALEANFDKKLQMNARPTDGDASMDPTGMEGRIAQLEHQFQQVQAMQIGTDARVGQLQTQIDQQSKQLGDRIEEKLTEQMDRIEQLLCKRAPGPVIGNMNPTGLMGKATEIAALPTGVYAFQESHLTVQGLRRFKQELAWCQSGYRICHGYPAPPKNDSVRTIGGRHTGTGVLSAFPCRAIDHHWTKEQFQSGRCQASAVFLQGRWLTMGTVYGYSERSHCLDVQQQTGSLLDGLSSRIVDGSHGLRFISGDWNQERHNVPQAEQWEAKGWMEAQAFAQWRWSTPAVATCRKTTVKDYVFLSPEVLPYVQDVQLDWTVFPDHAVIQVHLSDVGRPPLVPMWRKPAQIDWPDKPKQMPWETNIAPCEDTDMWYRQIWHDMETYASELNAAQGKPPLTVSQTGRGSTTAVKWTQEQTAPIKSNRHVDIQSALSTSSMQYSRWTKQVRRLQHYARCAAAPCSSTVAEHRACLWRKIRYATGFRGGFQVWWAHLPKQFYHTPLVLPHTPPDGEVAFAIFTEFTMHYKALETSLVHAKTMHAAQRRNQDPLQIYRDLQKERAEPVQTVVLEENYPVISKQHMEGDQMLLHLEKLIPAGIQSFAINDIATAVEVVDDQTLRVPQQVGEACHTGIQVHTIEADATKVLQAFEKEWAPRWLKAGHEEPEQWEAIVGFMQHAMSPRQAQFPPITPVVFLKAVAAKRKYAAIGPDGVSRRDILHMPANTLASLVELLHRIELGAKWPTQATTGIVAALAKTAGAKTDMEFYQSTPMPAPPDEHYPKVPLAKIAQHLGIPDQVMIPWNNALLSMTRRFQVRGAVGNALSSNRGYPEGCGLSVVIMVVANITAELWLYYRFPSIRLWSFVDNIEATAATAEEAINALSALGDFCALMDLSIDPCKTYAWSTTASGRKAILDSQFHKKLYARDLGGHMCYSKLRTNATVQDKIKEFSPFWFRLARSQAPFRQKERALYVCAWPNVFYGISTVTLGANHFQRLRSQCTRALNTNQTGANPDLQLSCICNPLADPELYSLLATVQAFRNHADLDLAQYALEHLASGGSASQGPCTSFLSAIHKVAWHWKSADMCIDQDGIPIHVMFCPKIELRQRLIQAWQQRVLATTEEIRTTMKGMSQADVQLTQKCFRSLPEDHQGLMRCALNGTQYTNDALSHAGVVDTADCRFCGHRDSLFHRTWECLFFQHLRDSMPELPKSDAITMCTACHGWLPRAPQLTELTATFLEVPDQTAKFDNVQISCELRFIDLFLDGSCLPPSDPTTRIASWAVVIWDGNRFQHLASGVVSGWRQTSLRGELTAAISALKFCTGQTRPCRLWFDNENVQVTLQQWINGFEVPWQHKQDSDLWFQLDSQFRHAKDILSAANKVQAHACPMHQDTAIDEWAASSVVAPATIPKQIQASHAEPVDAGISLLATKNVEDLPKQLQVDETAYVLEWIRTLVEEEHGVTWVSYHQLLVDYQIQTGRLGPFTNGRKWVAREVDNVYCYPQQVQWMGRFMQNLAKAAGQGLTTDQRRPSSLVLPFWTGCIRVAMDQSRLTEVDSHFKSRFLSEQPPPLSEQLLPMKG</sequence>
<dbReference type="PROSITE" id="PS50879">
    <property type="entry name" value="RNASE_H_1"/>
    <property type="match status" value="1"/>
</dbReference>
<feature type="region of interest" description="Disordered" evidence="1">
    <location>
        <begin position="22"/>
        <end position="54"/>
    </location>
</feature>
<dbReference type="OrthoDB" id="410381at2759"/>
<dbReference type="Proteomes" id="UP001152797">
    <property type="component" value="Unassembled WGS sequence"/>
</dbReference>
<dbReference type="Gene3D" id="3.60.10.10">
    <property type="entry name" value="Endonuclease/exonuclease/phosphatase"/>
    <property type="match status" value="1"/>
</dbReference>
<proteinExistence type="predicted"/>
<reference evidence="3" key="1">
    <citation type="submission" date="2022-10" db="EMBL/GenBank/DDBJ databases">
        <authorList>
            <person name="Chen Y."/>
            <person name="Dougan E. K."/>
            <person name="Chan C."/>
            <person name="Rhodes N."/>
            <person name="Thang M."/>
        </authorList>
    </citation>
    <scope>NUCLEOTIDE SEQUENCE</scope>
</reference>
<name>A0A9P1BXC7_9DINO</name>
<dbReference type="SUPFAM" id="SSF56219">
    <property type="entry name" value="DNase I-like"/>
    <property type="match status" value="1"/>
</dbReference>
<comment type="caution">
    <text evidence="3">The sequence shown here is derived from an EMBL/GenBank/DDBJ whole genome shotgun (WGS) entry which is preliminary data.</text>
</comment>
<dbReference type="SUPFAM" id="SSF53098">
    <property type="entry name" value="Ribonuclease H-like"/>
    <property type="match status" value="1"/>
</dbReference>